<gene>
    <name evidence="3" type="ORF">SAMN02583745_00062</name>
</gene>
<dbReference type="InterPro" id="IPR013321">
    <property type="entry name" value="Arc_rbn_hlx_hlx"/>
</dbReference>
<organism evidence="3 4">
    <name type="scientific">Thorsellia anophelis DSM 18579</name>
    <dbReference type="NCBI Taxonomy" id="1123402"/>
    <lineage>
        <taxon>Bacteria</taxon>
        <taxon>Pseudomonadati</taxon>
        <taxon>Pseudomonadota</taxon>
        <taxon>Gammaproteobacteria</taxon>
        <taxon>Enterobacterales</taxon>
        <taxon>Thorselliaceae</taxon>
        <taxon>Thorsellia</taxon>
    </lineage>
</organism>
<accession>A0A1H9Y5C9</accession>
<evidence type="ECO:0000259" key="1">
    <source>
        <dbReference type="Pfam" id="PF06303"/>
    </source>
</evidence>
<dbReference type="GO" id="GO:0006355">
    <property type="term" value="P:regulation of DNA-templated transcription"/>
    <property type="evidence" value="ECO:0007669"/>
    <property type="project" value="InterPro"/>
</dbReference>
<dbReference type="InterPro" id="IPR038339">
    <property type="entry name" value="MatP_N_sf"/>
</dbReference>
<feature type="domain" description="MatP C-terminal ribbon-helix-helix" evidence="2">
    <location>
        <begin position="105"/>
        <end position="164"/>
    </location>
</feature>
<dbReference type="NCBIfam" id="NF003471">
    <property type="entry name" value="PRK05097.1"/>
    <property type="match status" value="1"/>
</dbReference>
<reference evidence="4" key="1">
    <citation type="submission" date="2016-10" db="EMBL/GenBank/DDBJ databases">
        <authorList>
            <person name="Varghese N."/>
            <person name="Submissions S."/>
        </authorList>
    </citation>
    <scope>NUCLEOTIDE SEQUENCE [LARGE SCALE GENOMIC DNA]</scope>
    <source>
        <strain evidence="4">DSM 18579</strain>
    </source>
</reference>
<dbReference type="Pfam" id="PF06303">
    <property type="entry name" value="MatP"/>
    <property type="match status" value="1"/>
</dbReference>
<dbReference type="Pfam" id="PF17414">
    <property type="entry name" value="MatP_C"/>
    <property type="match status" value="1"/>
</dbReference>
<dbReference type="InterPro" id="IPR035087">
    <property type="entry name" value="MatP_N"/>
</dbReference>
<feature type="domain" description="MatP N-terminal" evidence="1">
    <location>
        <begin position="19"/>
        <end position="102"/>
    </location>
</feature>
<dbReference type="Gene3D" id="1.20.1270.380">
    <property type="entry name" value="MatP, N-terminal domain"/>
    <property type="match status" value="1"/>
</dbReference>
<protein>
    <recommendedName>
        <fullName evidence="5">Macrodomain Ter protein</fullName>
    </recommendedName>
</protein>
<name>A0A1H9Y5C9_9GAMM</name>
<evidence type="ECO:0008006" key="5">
    <source>
        <dbReference type="Google" id="ProtNLM"/>
    </source>
</evidence>
<proteinExistence type="predicted"/>
<dbReference type="InterPro" id="IPR035375">
    <property type="entry name" value="MatP_C"/>
</dbReference>
<dbReference type="STRING" id="1123402.SAMN02583745_00062"/>
<keyword evidence="4" id="KW-1185">Reference proteome</keyword>
<dbReference type="GO" id="GO:0043565">
    <property type="term" value="F:sequence-specific DNA binding"/>
    <property type="evidence" value="ECO:0007669"/>
    <property type="project" value="UniProtKB-ARBA"/>
</dbReference>
<dbReference type="EMBL" id="FOHV01000001">
    <property type="protein sequence ID" value="SES63996.1"/>
    <property type="molecule type" value="Genomic_DNA"/>
</dbReference>
<dbReference type="Proteomes" id="UP000242642">
    <property type="component" value="Unassembled WGS sequence"/>
</dbReference>
<evidence type="ECO:0000259" key="2">
    <source>
        <dbReference type="Pfam" id="PF17414"/>
    </source>
</evidence>
<dbReference type="Gene3D" id="1.10.1220.10">
    <property type="entry name" value="Met repressor-like"/>
    <property type="match status" value="1"/>
</dbReference>
<evidence type="ECO:0000313" key="3">
    <source>
        <dbReference type="EMBL" id="SES63996.1"/>
    </source>
</evidence>
<evidence type="ECO:0000313" key="4">
    <source>
        <dbReference type="Proteomes" id="UP000242642"/>
    </source>
</evidence>
<dbReference type="AlphaFoldDB" id="A0A1H9Y5C9"/>
<sequence>MGFYDSSLIELVITECYMKYKKLENLEAGWKWLYLMKKSHEGHFITKYKVKSEDEHLTNTLQSIENQPELINEWISEHLSPDLVVKLDQAIRARRKRFFNAEHQTTRKKSIDLEYSVWQRLSKLSKRREKTLSETIIQLIEDAEEKDKYAKRINTLRNDIEDILKN</sequence>